<dbReference type="Gene3D" id="3.40.50.720">
    <property type="entry name" value="NAD(P)-binding Rossmann-like Domain"/>
    <property type="match status" value="1"/>
</dbReference>
<dbReference type="RefSeq" id="WP_285764086.1">
    <property type="nucleotide sequence ID" value="NZ_BSYJ01000003.1"/>
</dbReference>
<sequence>MSQESRERELVIVGASSAVAGPLLEVIEEAELFSGGQVHLLDNSENVGLQHVFAGKSLQVEELEGFGFSADQIVLFFCDAVDAAKWMPLAQKSGAWCVDASGLSRGDESVPFVHPLFNGQDLQAAENRVAGLPVAAAAMLREVLAPFGEAVDSVQVTLCQPVSELGNREVELLAKETTQLFNGQEPEVDPAIGQRLAFSQMSAAGKITDTGYTFTELSLIHDLKALLPEGVKVAADVMTVPVFHGLLANIRIRLAEPMDTEQVSALLGNGARLKIVQNPSSQESLGKEETLVGRIRADLDDNRTVILCAASDNLRKDVAMNCLQIVRLLLKNY</sequence>
<dbReference type="SUPFAM" id="SSF51735">
    <property type="entry name" value="NAD(P)-binding Rossmann-fold domains"/>
    <property type="match status" value="1"/>
</dbReference>
<dbReference type="Proteomes" id="UP001224392">
    <property type="component" value="Unassembled WGS sequence"/>
</dbReference>
<dbReference type="SMART" id="SM00859">
    <property type="entry name" value="Semialdhyde_dh"/>
    <property type="match status" value="1"/>
</dbReference>
<gene>
    <name evidence="3" type="ORF">MNKW57_17820</name>
</gene>
<feature type="domain" description="Semialdehyde dehydrogenase NAD-binding" evidence="2">
    <location>
        <begin position="9"/>
        <end position="125"/>
    </location>
</feature>
<comment type="caution">
    <text evidence="3">The sequence shown here is derived from an EMBL/GenBank/DDBJ whole genome shotgun (WGS) entry which is preliminary data.</text>
</comment>
<dbReference type="Pfam" id="PF01118">
    <property type="entry name" value="Semialdhyde_dh"/>
    <property type="match status" value="1"/>
</dbReference>
<dbReference type="Gene3D" id="3.30.360.10">
    <property type="entry name" value="Dihydrodipicolinate Reductase, domain 2"/>
    <property type="match status" value="1"/>
</dbReference>
<protein>
    <submittedName>
        <fullName evidence="3">Aspartate-semialdehyde dehydrogenase</fullName>
    </submittedName>
</protein>
<dbReference type="PANTHER" id="PTHR46278:SF2">
    <property type="entry name" value="ASPARTATE-SEMIALDEHYDE DEHYDROGENASE"/>
    <property type="match status" value="1"/>
</dbReference>
<accession>A0ABQ6LZE1</accession>
<dbReference type="InterPro" id="IPR036291">
    <property type="entry name" value="NAD(P)-bd_dom_sf"/>
</dbReference>
<proteinExistence type="inferred from homology"/>
<organism evidence="3 4">
    <name type="scientific">Biformimicrobium ophioploci</name>
    <dbReference type="NCBI Taxonomy" id="3036711"/>
    <lineage>
        <taxon>Bacteria</taxon>
        <taxon>Pseudomonadati</taxon>
        <taxon>Pseudomonadota</taxon>
        <taxon>Gammaproteobacteria</taxon>
        <taxon>Cellvibrionales</taxon>
        <taxon>Microbulbiferaceae</taxon>
        <taxon>Biformimicrobium</taxon>
    </lineage>
</organism>
<dbReference type="PIRSF" id="PIRSF000148">
    <property type="entry name" value="ASA_dh"/>
    <property type="match status" value="1"/>
</dbReference>
<dbReference type="InterPro" id="IPR000534">
    <property type="entry name" value="Semialdehyde_DH_NAD-bd"/>
</dbReference>
<reference evidence="3 4" key="1">
    <citation type="submission" date="2023-04" db="EMBL/GenBank/DDBJ databases">
        <title>Marinobulbifer ophiurae gen. nov., sp. Nov., isolate from tissue of brittle star Ophioplocus japonicus.</title>
        <authorList>
            <person name="Kawano K."/>
            <person name="Sawayama S."/>
            <person name="Nakagawa S."/>
        </authorList>
    </citation>
    <scope>NUCLEOTIDE SEQUENCE [LARGE SCALE GENOMIC DNA]</scope>
    <source>
        <strain evidence="3 4">NKW57</strain>
    </source>
</reference>
<evidence type="ECO:0000256" key="1">
    <source>
        <dbReference type="ARBA" id="ARBA00010584"/>
    </source>
</evidence>
<comment type="similarity">
    <text evidence="1">Belongs to the aspartate-semialdehyde dehydrogenase family.</text>
</comment>
<dbReference type="Pfam" id="PF02774">
    <property type="entry name" value="Semialdhyde_dhC"/>
    <property type="match status" value="1"/>
</dbReference>
<dbReference type="CDD" id="cd17894">
    <property type="entry name" value="ASADH_USG1_N"/>
    <property type="match status" value="1"/>
</dbReference>
<name>A0ABQ6LZE1_9GAMM</name>
<keyword evidence="4" id="KW-1185">Reference proteome</keyword>
<evidence type="ECO:0000259" key="2">
    <source>
        <dbReference type="SMART" id="SM00859"/>
    </source>
</evidence>
<dbReference type="CDD" id="cd18129">
    <property type="entry name" value="ASADH_C_USG1_like"/>
    <property type="match status" value="1"/>
</dbReference>
<evidence type="ECO:0000313" key="4">
    <source>
        <dbReference type="Proteomes" id="UP001224392"/>
    </source>
</evidence>
<dbReference type="PANTHER" id="PTHR46278">
    <property type="entry name" value="DEHYDROGENASE, PUTATIVE-RELATED"/>
    <property type="match status" value="1"/>
</dbReference>
<dbReference type="EMBL" id="BSYJ01000003">
    <property type="protein sequence ID" value="GMG87461.1"/>
    <property type="molecule type" value="Genomic_DNA"/>
</dbReference>
<dbReference type="InterPro" id="IPR012280">
    <property type="entry name" value="Semialdhyde_DH_dimer_dom"/>
</dbReference>
<dbReference type="SUPFAM" id="SSF55347">
    <property type="entry name" value="Glyceraldehyde-3-phosphate dehydrogenase-like, C-terminal domain"/>
    <property type="match status" value="1"/>
</dbReference>
<evidence type="ECO:0000313" key="3">
    <source>
        <dbReference type="EMBL" id="GMG87461.1"/>
    </source>
</evidence>